<feature type="compositionally biased region" description="Acidic residues" evidence="1">
    <location>
        <begin position="373"/>
        <end position="388"/>
    </location>
</feature>
<feature type="compositionally biased region" description="Polar residues" evidence="1">
    <location>
        <begin position="25"/>
        <end position="43"/>
    </location>
</feature>
<feature type="region of interest" description="Disordered" evidence="1">
    <location>
        <begin position="369"/>
        <end position="388"/>
    </location>
</feature>
<dbReference type="Proteomes" id="UP001300502">
    <property type="component" value="Unassembled WGS sequence"/>
</dbReference>
<evidence type="ECO:0000256" key="1">
    <source>
        <dbReference type="SAM" id="MobiDB-lite"/>
    </source>
</evidence>
<protein>
    <recommendedName>
        <fullName evidence="4">Vasculin</fullName>
    </recommendedName>
</protein>
<feature type="compositionally biased region" description="Basic and acidic residues" evidence="1">
    <location>
        <begin position="77"/>
        <end position="86"/>
    </location>
</feature>
<feature type="compositionally biased region" description="Low complexity" evidence="1">
    <location>
        <begin position="146"/>
        <end position="162"/>
    </location>
</feature>
<gene>
    <name evidence="2" type="ORF">GAYE_PCTG75G1579</name>
</gene>
<evidence type="ECO:0008006" key="4">
    <source>
        <dbReference type="Google" id="ProtNLM"/>
    </source>
</evidence>
<name>A0AAV9I8L5_9RHOD</name>
<accession>A0AAV9I8L5</accession>
<proteinExistence type="predicted"/>
<feature type="compositionally biased region" description="Polar residues" evidence="1">
    <location>
        <begin position="265"/>
        <end position="289"/>
    </location>
</feature>
<feature type="region of interest" description="Disordered" evidence="1">
    <location>
        <begin position="137"/>
        <end position="298"/>
    </location>
</feature>
<feature type="compositionally biased region" description="Basic and acidic residues" evidence="1">
    <location>
        <begin position="173"/>
        <end position="183"/>
    </location>
</feature>
<evidence type="ECO:0000313" key="2">
    <source>
        <dbReference type="EMBL" id="KAK4523683.1"/>
    </source>
</evidence>
<feature type="region of interest" description="Disordered" evidence="1">
    <location>
        <begin position="25"/>
        <end position="123"/>
    </location>
</feature>
<evidence type="ECO:0000313" key="3">
    <source>
        <dbReference type="Proteomes" id="UP001300502"/>
    </source>
</evidence>
<dbReference type="EMBL" id="JANCYU010000019">
    <property type="protein sequence ID" value="KAK4523683.1"/>
    <property type="molecule type" value="Genomic_DNA"/>
</dbReference>
<feature type="compositionally biased region" description="Polar residues" evidence="1">
    <location>
        <begin position="230"/>
        <end position="240"/>
    </location>
</feature>
<organism evidence="2 3">
    <name type="scientific">Galdieria yellowstonensis</name>
    <dbReference type="NCBI Taxonomy" id="3028027"/>
    <lineage>
        <taxon>Eukaryota</taxon>
        <taxon>Rhodophyta</taxon>
        <taxon>Bangiophyceae</taxon>
        <taxon>Galdieriales</taxon>
        <taxon>Galdieriaceae</taxon>
        <taxon>Galdieria</taxon>
    </lineage>
</organism>
<comment type="caution">
    <text evidence="2">The sequence shown here is derived from an EMBL/GenBank/DDBJ whole genome shotgun (WGS) entry which is preliminary data.</text>
</comment>
<sequence>MSSQVKSKNSDPKGDLAAKLASLPYSFSQTLPSVTKKQNNSVFDRNFPQLDSGKGQHSDKQPPQPPYSTGGGGGGGTKERKTEERGQGTTGPTVAEIVAGVAHSSKTDSTVETERNKEEWKETFSIEQVEKTLYSRLIPATKTNPRRPGTSTPSSFSSYYYGKKQSVSGSRPLKRDVVEKNGDRGNTVMQRHILQESSSSEDKKQNNISVLEENRKKSWNVLKPSKANPGHSTRWTVQGNSKGGEVDETTMEENTNTLSHKDEASSNNIVDSSVACSNSTSEQVKTTSGESHDSEDYDKFESLLRSMGWNPENGEHGEEVITEEEKAQWLEMHSTSNILSGINVRYPNNKLACFATGGVSALPTALLRRESIGDSEEDEASSSELEED</sequence>
<keyword evidence="3" id="KW-1185">Reference proteome</keyword>
<reference evidence="2 3" key="1">
    <citation type="submission" date="2022-07" db="EMBL/GenBank/DDBJ databases">
        <title>Genome-wide signatures of adaptation to extreme environments.</title>
        <authorList>
            <person name="Cho C.H."/>
            <person name="Yoon H.S."/>
        </authorList>
    </citation>
    <scope>NUCLEOTIDE SEQUENCE [LARGE SCALE GENOMIC DNA]</scope>
    <source>
        <strain evidence="2 3">108.79 E11</strain>
    </source>
</reference>
<feature type="compositionally biased region" description="Basic and acidic residues" evidence="1">
    <location>
        <begin position="112"/>
        <end position="123"/>
    </location>
</feature>
<dbReference type="AlphaFoldDB" id="A0AAV9I8L5"/>